<sequence>MHNIIRVILWIVFVVPLCHGQGELEKLPASVNTDAYDESSPVLSKDGTRLFFTRTASPDFNPSIMSEDGQLTSSLGDKIYDQRLSVIYSQIAGRKILDPSSSVYNQDIWYASIVDDTVKSTFHPGYPLNSALTNSLVSTGMKPEEYVIINQFYEDGSMYAGFSRVNIQKDGEQSFPKPMYIYEFQVDSSDVNLTMTPKGHVIVLSMKRSDSRGANDLFVSFYVRENVWSAPINMGDVLNTEYQETTPHITPDKRFIYFSSNRPGGIGGNDIYVSERLDYTWLHWSKPVLLTGEVNSAYDDSQPYFDPYNHYMYFTSKRDGSSDIFRIRLTPKPRLKKSIFVRGTIVDTNTGQPTRSELFWGQQSSPKFLEYFNSYDGHFEATLAEYEPYKFLPRKPRSSGQPILVDPRIIEKTGKDTIDMILYVTPDEIDDMIPETPGEPISTSSKSQANTYQLTKSARQDDSIKLADQVFIYKIQFVKASPVILTKSSRALQDLVILMQSHPTMEILIEGHTDNVGDELSLIDLSEQRAEMVKDYLVAHGIEAPRVLTSGLGATQPVEENSTEAGREKNRRVEIKIIKP</sequence>
<dbReference type="Proteomes" id="UP000808337">
    <property type="component" value="Unassembled WGS sequence"/>
</dbReference>
<dbReference type="Pfam" id="PF00691">
    <property type="entry name" value="OmpA"/>
    <property type="match status" value="1"/>
</dbReference>
<dbReference type="GO" id="GO:0016020">
    <property type="term" value="C:membrane"/>
    <property type="evidence" value="ECO:0007669"/>
    <property type="project" value="UniProtKB-UniRule"/>
</dbReference>
<proteinExistence type="predicted"/>
<accession>A0A9D7XQY9</accession>
<dbReference type="Gene3D" id="3.30.1330.60">
    <property type="entry name" value="OmpA-like domain"/>
    <property type="match status" value="1"/>
</dbReference>
<dbReference type="SUPFAM" id="SSF103088">
    <property type="entry name" value="OmpA-like"/>
    <property type="match status" value="1"/>
</dbReference>
<dbReference type="PROSITE" id="PS51123">
    <property type="entry name" value="OMPA_2"/>
    <property type="match status" value="1"/>
</dbReference>
<dbReference type="Gene3D" id="2.120.10.30">
    <property type="entry name" value="TolB, C-terminal domain"/>
    <property type="match status" value="1"/>
</dbReference>
<dbReference type="Pfam" id="PF07676">
    <property type="entry name" value="PD40"/>
    <property type="match status" value="3"/>
</dbReference>
<dbReference type="CDD" id="cd07185">
    <property type="entry name" value="OmpA_C-like"/>
    <property type="match status" value="1"/>
</dbReference>
<dbReference type="AlphaFoldDB" id="A0A9D7XQY9"/>
<dbReference type="InterPro" id="IPR006665">
    <property type="entry name" value="OmpA-like"/>
</dbReference>
<reference evidence="3 4" key="1">
    <citation type="submission" date="2020-10" db="EMBL/GenBank/DDBJ databases">
        <title>Connecting structure to function with the recovery of over 1000 high-quality activated sludge metagenome-assembled genomes encoding full-length rRNA genes using long-read sequencing.</title>
        <authorList>
            <person name="Singleton C.M."/>
            <person name="Petriglieri F."/>
            <person name="Kristensen J.M."/>
            <person name="Kirkegaard R.H."/>
            <person name="Michaelsen T.Y."/>
            <person name="Andersen M.H."/>
            <person name="Karst S.M."/>
            <person name="Dueholm M.S."/>
            <person name="Nielsen P.H."/>
            <person name="Albertsen M."/>
        </authorList>
    </citation>
    <scope>NUCLEOTIDE SEQUENCE [LARGE SCALE GENOMIC DNA]</scope>
    <source>
        <strain evidence="3">Ribe_18-Q3-R11-54_MAXAC.273</strain>
    </source>
</reference>
<feature type="domain" description="OmpA-like" evidence="2">
    <location>
        <begin position="464"/>
        <end position="580"/>
    </location>
</feature>
<protein>
    <submittedName>
        <fullName evidence="3">OmpA family protein</fullName>
    </submittedName>
</protein>
<dbReference type="EMBL" id="JADKGY010000020">
    <property type="protein sequence ID" value="MBK9983531.1"/>
    <property type="molecule type" value="Genomic_DNA"/>
</dbReference>
<dbReference type="PANTHER" id="PTHR30329:SF21">
    <property type="entry name" value="LIPOPROTEIN YIAD-RELATED"/>
    <property type="match status" value="1"/>
</dbReference>
<evidence type="ECO:0000259" key="2">
    <source>
        <dbReference type="PROSITE" id="PS51123"/>
    </source>
</evidence>
<keyword evidence="1" id="KW-0472">Membrane</keyword>
<dbReference type="InterPro" id="IPR050330">
    <property type="entry name" value="Bact_OuterMem_StrucFunc"/>
</dbReference>
<dbReference type="InterPro" id="IPR036737">
    <property type="entry name" value="OmpA-like_sf"/>
</dbReference>
<dbReference type="SUPFAM" id="SSF82171">
    <property type="entry name" value="DPP6 N-terminal domain-like"/>
    <property type="match status" value="1"/>
</dbReference>
<dbReference type="PANTHER" id="PTHR30329">
    <property type="entry name" value="STATOR ELEMENT OF FLAGELLAR MOTOR COMPLEX"/>
    <property type="match status" value="1"/>
</dbReference>
<gene>
    <name evidence="3" type="ORF">IPP15_14280</name>
</gene>
<name>A0A9D7XQY9_9BACT</name>
<dbReference type="InterPro" id="IPR011659">
    <property type="entry name" value="WD40"/>
</dbReference>
<organism evidence="3 4">
    <name type="scientific">Candidatus Opimibacter skivensis</name>
    <dbReference type="NCBI Taxonomy" id="2982028"/>
    <lineage>
        <taxon>Bacteria</taxon>
        <taxon>Pseudomonadati</taxon>
        <taxon>Bacteroidota</taxon>
        <taxon>Saprospiria</taxon>
        <taxon>Saprospirales</taxon>
        <taxon>Saprospiraceae</taxon>
        <taxon>Candidatus Opimibacter</taxon>
    </lineage>
</organism>
<dbReference type="InterPro" id="IPR011042">
    <property type="entry name" value="6-blade_b-propeller_TolB-like"/>
</dbReference>
<dbReference type="PRINTS" id="PR01023">
    <property type="entry name" value="NAFLGMOTY"/>
</dbReference>
<comment type="caution">
    <text evidence="3">The sequence shown here is derived from an EMBL/GenBank/DDBJ whole genome shotgun (WGS) entry which is preliminary data.</text>
</comment>
<evidence type="ECO:0000313" key="3">
    <source>
        <dbReference type="EMBL" id="MBK9983531.1"/>
    </source>
</evidence>
<evidence type="ECO:0000313" key="4">
    <source>
        <dbReference type="Proteomes" id="UP000808337"/>
    </source>
</evidence>
<evidence type="ECO:0000256" key="1">
    <source>
        <dbReference type="PROSITE-ProRule" id="PRU00473"/>
    </source>
</evidence>